<sequence>MMSTRGLSAWIKKFSTINPSETTRETLSKDSNWFEQWLVGIIDGDGSFTFTGTNGKWSLELKVRQSSYNLRLLYHIKSMIGVGTVYVPKNGRTARYRLRNVEHIVLYLIPILDKYSLLTSKYYNYDLFKQAALILHNKNLSGKEKDAKLTILNTQKTLPNNYISPRWRIVNDIVSSKTDASIVMSKPWLVGFTEAEGSFFIGKKGGNRYVHYFVITQKLDKMVLIAISQILEIPFNVHKTYFAVETSKSSRIINIINYYTNSMKGMKSLEFRIWSRSFKKREKYPASERYEYLAKIQDQMRNIRSIRMNENYQVIHHKFKSSK</sequence>
<organism evidence="3 4">
    <name type="scientific">Cutaneotrichosporon spelunceum</name>
    <dbReference type="NCBI Taxonomy" id="1672016"/>
    <lineage>
        <taxon>Eukaryota</taxon>
        <taxon>Fungi</taxon>
        <taxon>Dikarya</taxon>
        <taxon>Basidiomycota</taxon>
        <taxon>Agaricomycotina</taxon>
        <taxon>Tremellomycetes</taxon>
        <taxon>Trichosporonales</taxon>
        <taxon>Trichosporonaceae</taxon>
        <taxon>Cutaneotrichosporon</taxon>
    </lineage>
</organism>
<evidence type="ECO:0000259" key="2">
    <source>
        <dbReference type="Pfam" id="PF00961"/>
    </source>
</evidence>
<dbReference type="InterPro" id="IPR051289">
    <property type="entry name" value="LAGLIDADG_Endonuclease"/>
</dbReference>
<dbReference type="SUPFAM" id="SSF55608">
    <property type="entry name" value="Homing endonucleases"/>
    <property type="match status" value="2"/>
</dbReference>
<keyword evidence="3" id="KW-0378">Hydrolase</keyword>
<dbReference type="GO" id="GO:0005739">
    <property type="term" value="C:mitochondrion"/>
    <property type="evidence" value="ECO:0007669"/>
    <property type="project" value="UniProtKB-ARBA"/>
</dbReference>
<gene>
    <name evidence="3" type="primary">lagli</name>
    <name evidence="3" type="ORF">CspeluHIS016_mit020</name>
</gene>
<dbReference type="EMBL" id="AP028247">
    <property type="protein sequence ID" value="BEJ18293.1"/>
    <property type="molecule type" value="Genomic_DNA"/>
</dbReference>
<reference evidence="3" key="1">
    <citation type="journal article" date="2023" name="BMC Genomics">
        <title>Chromosome-level genome assemblies of Cutaneotrichosporon spp. (Trichosporonales, Basidiomycota) reveal imbalanced evolution between nucleotide sequences and chromosome synteny.</title>
        <authorList>
            <person name="Kobayashi Y."/>
            <person name="Kayamori A."/>
            <person name="Aoki K."/>
            <person name="Shiwa Y."/>
            <person name="Matsutani M."/>
            <person name="Fujita N."/>
            <person name="Sugita T."/>
            <person name="Iwasaki W."/>
            <person name="Tanaka N."/>
            <person name="Takashima M."/>
        </authorList>
    </citation>
    <scope>NUCLEOTIDE SEQUENCE</scope>
    <source>
        <strain evidence="3">HIS016</strain>
    </source>
</reference>
<dbReference type="Gene3D" id="3.10.28.10">
    <property type="entry name" value="Homing endonucleases"/>
    <property type="match status" value="2"/>
</dbReference>
<keyword evidence="4" id="KW-1185">Reference proteome</keyword>
<keyword evidence="3" id="KW-0496">Mitochondrion</keyword>
<dbReference type="GO" id="GO:0004519">
    <property type="term" value="F:endonuclease activity"/>
    <property type="evidence" value="ECO:0007669"/>
    <property type="project" value="UniProtKB-KW"/>
</dbReference>
<accession>A0AAD1PSA0</accession>
<feature type="domain" description="Homing endonuclease LAGLIDADG" evidence="2">
    <location>
        <begin position="189"/>
        <end position="275"/>
    </location>
</feature>
<dbReference type="Pfam" id="PF00961">
    <property type="entry name" value="LAGLIDADG_1"/>
    <property type="match status" value="2"/>
</dbReference>
<keyword evidence="3" id="KW-0540">Nuclease</keyword>
<dbReference type="InterPro" id="IPR027434">
    <property type="entry name" value="Homing_endonucl"/>
</dbReference>
<feature type="domain" description="Homing endonuclease LAGLIDADG" evidence="2">
    <location>
        <begin position="38"/>
        <end position="131"/>
    </location>
</feature>
<dbReference type="PANTHER" id="PTHR36181">
    <property type="entry name" value="INTRON-ENCODED ENDONUCLEASE AI3-RELATED"/>
    <property type="match status" value="1"/>
</dbReference>
<evidence type="ECO:0000256" key="1">
    <source>
        <dbReference type="ARBA" id="ARBA00002670"/>
    </source>
</evidence>
<evidence type="ECO:0000313" key="4">
    <source>
        <dbReference type="Proteomes" id="UP001222932"/>
    </source>
</evidence>
<dbReference type="InterPro" id="IPR004860">
    <property type="entry name" value="LAGLIDADG_dom"/>
</dbReference>
<protein>
    <submittedName>
        <fullName evidence="3">LAGLIDADG homing endonuclease</fullName>
    </submittedName>
</protein>
<keyword evidence="3" id="KW-0255">Endonuclease</keyword>
<comment type="function">
    <text evidence="1">Mitochondrial DNA endonuclease involved in intron homing.</text>
</comment>
<dbReference type="AlphaFoldDB" id="A0AAD1PSA0"/>
<dbReference type="PANTHER" id="PTHR36181:SF2">
    <property type="entry name" value="INTRON-ENCODED ENDONUCLEASE AI3-RELATED"/>
    <property type="match status" value="1"/>
</dbReference>
<dbReference type="Proteomes" id="UP001222932">
    <property type="component" value="Mitochondrion MT"/>
</dbReference>
<evidence type="ECO:0000313" key="3">
    <source>
        <dbReference type="EMBL" id="BEJ18293.1"/>
    </source>
</evidence>
<proteinExistence type="predicted"/>
<name>A0AAD1PSA0_9TREE</name>
<geneLocation type="mitochondrion" evidence="3"/>